<evidence type="ECO:0000256" key="1">
    <source>
        <dbReference type="ARBA" id="ARBA00004609"/>
    </source>
</evidence>
<proteinExistence type="predicted"/>
<feature type="domain" description="X8" evidence="10">
    <location>
        <begin position="97"/>
        <end position="180"/>
    </location>
</feature>
<dbReference type="EMBL" id="CP144695">
    <property type="protein sequence ID" value="WVZ05203.1"/>
    <property type="molecule type" value="Genomic_DNA"/>
</dbReference>
<evidence type="ECO:0000313" key="11">
    <source>
        <dbReference type="EMBL" id="WVZ05203.1"/>
    </source>
</evidence>
<keyword evidence="8" id="KW-0449">Lipoprotein</keyword>
<keyword evidence="3" id="KW-0336">GPI-anchor</keyword>
<accession>A0AAQ3NAY0</accession>
<dbReference type="Gene3D" id="1.20.58.1040">
    <property type="match status" value="1"/>
</dbReference>
<evidence type="ECO:0000256" key="8">
    <source>
        <dbReference type="ARBA" id="ARBA00023288"/>
    </source>
</evidence>
<dbReference type="PANTHER" id="PTHR31044:SF47">
    <property type="entry name" value="CARBOHYDRATE-BINDING X8 DOMAIN SUPERFAMILY PROTEIN"/>
    <property type="match status" value="1"/>
</dbReference>
<sequence>MRNSWRRDVEPVMRNGWRRRALEREIEDGDAKQRVRESGKCSLEYYKNAKRMSHVEDANESKEARLSIESKATGMGMVVAVTVTVTAMVMEMVGGGSWCVAKIGVSEEVLQRALDSACGDGGADCAPIQPNSLCFSPNTLQAHASYAFNSFYQRNGRASNACLFDGASTIAQTDPSSCPSYYTMSFIMIFSNFSLTVYVYTGYGSCVYPSSAIPTPTASWFEQWAVLRLPNDVNLVSGTLIKVLIAMPNPQCMRFIFHL</sequence>
<keyword evidence="7" id="KW-0325">Glycoprotein</keyword>
<dbReference type="GO" id="GO:0005886">
    <property type="term" value="C:plasma membrane"/>
    <property type="evidence" value="ECO:0007669"/>
    <property type="project" value="UniProtKB-SubCell"/>
</dbReference>
<dbReference type="InterPro" id="IPR044788">
    <property type="entry name" value="X8_dom_prot"/>
</dbReference>
<keyword evidence="2" id="KW-1003">Cell membrane</keyword>
<dbReference type="FunFam" id="1.20.58.1040:FF:000001">
    <property type="entry name" value="Glucan endo-1,3-beta-glucosidase 4"/>
    <property type="match status" value="1"/>
</dbReference>
<keyword evidence="9" id="KW-0812">Transmembrane</keyword>
<dbReference type="PANTHER" id="PTHR31044">
    <property type="entry name" value="BETA-1,3 GLUCANASE"/>
    <property type="match status" value="1"/>
</dbReference>
<keyword evidence="5 9" id="KW-0472">Membrane</keyword>
<dbReference type="AlphaFoldDB" id="A0AAQ3NAY0"/>
<feature type="transmembrane region" description="Helical" evidence="9">
    <location>
        <begin position="181"/>
        <end position="201"/>
    </location>
</feature>
<reference evidence="11 12" key="1">
    <citation type="journal article" date="2023" name="Life. Sci Alliance">
        <title>Evolutionary insights into 3D genome organization and epigenetic landscape of Vigna mungo.</title>
        <authorList>
            <person name="Junaid A."/>
            <person name="Singh B."/>
            <person name="Bhatia S."/>
        </authorList>
    </citation>
    <scope>NUCLEOTIDE SEQUENCE [LARGE SCALE GENOMIC DNA]</scope>
    <source>
        <strain evidence="11">Urdbean</strain>
    </source>
</reference>
<keyword evidence="9" id="KW-1133">Transmembrane helix</keyword>
<evidence type="ECO:0000313" key="12">
    <source>
        <dbReference type="Proteomes" id="UP001374535"/>
    </source>
</evidence>
<keyword evidence="12" id="KW-1185">Reference proteome</keyword>
<evidence type="ECO:0000256" key="5">
    <source>
        <dbReference type="ARBA" id="ARBA00023136"/>
    </source>
</evidence>
<evidence type="ECO:0000256" key="6">
    <source>
        <dbReference type="ARBA" id="ARBA00023157"/>
    </source>
</evidence>
<evidence type="ECO:0000256" key="3">
    <source>
        <dbReference type="ARBA" id="ARBA00022622"/>
    </source>
</evidence>
<dbReference type="Proteomes" id="UP001374535">
    <property type="component" value="Chromosome 6"/>
</dbReference>
<name>A0AAQ3NAY0_VIGMU</name>
<dbReference type="GO" id="GO:0098552">
    <property type="term" value="C:side of membrane"/>
    <property type="evidence" value="ECO:0007669"/>
    <property type="project" value="UniProtKB-KW"/>
</dbReference>
<evidence type="ECO:0000256" key="9">
    <source>
        <dbReference type="SAM" id="Phobius"/>
    </source>
</evidence>
<organism evidence="11 12">
    <name type="scientific">Vigna mungo</name>
    <name type="common">Black gram</name>
    <name type="synonym">Phaseolus mungo</name>
    <dbReference type="NCBI Taxonomy" id="3915"/>
    <lineage>
        <taxon>Eukaryota</taxon>
        <taxon>Viridiplantae</taxon>
        <taxon>Streptophyta</taxon>
        <taxon>Embryophyta</taxon>
        <taxon>Tracheophyta</taxon>
        <taxon>Spermatophyta</taxon>
        <taxon>Magnoliopsida</taxon>
        <taxon>eudicotyledons</taxon>
        <taxon>Gunneridae</taxon>
        <taxon>Pentapetalae</taxon>
        <taxon>rosids</taxon>
        <taxon>fabids</taxon>
        <taxon>Fabales</taxon>
        <taxon>Fabaceae</taxon>
        <taxon>Papilionoideae</taxon>
        <taxon>50 kb inversion clade</taxon>
        <taxon>NPAAA clade</taxon>
        <taxon>indigoferoid/millettioid clade</taxon>
        <taxon>Phaseoleae</taxon>
        <taxon>Vigna</taxon>
    </lineage>
</organism>
<gene>
    <name evidence="11" type="ORF">V8G54_018549</name>
</gene>
<comment type="subcellular location">
    <subcellularLocation>
        <location evidence="1">Cell membrane</location>
        <topology evidence="1">Lipid-anchor</topology>
        <topology evidence="1">GPI-anchor</topology>
    </subcellularLocation>
</comment>
<keyword evidence="6" id="KW-1015">Disulfide bond</keyword>
<dbReference type="SMART" id="SM00768">
    <property type="entry name" value="X8"/>
    <property type="match status" value="1"/>
</dbReference>
<evidence type="ECO:0000256" key="2">
    <source>
        <dbReference type="ARBA" id="ARBA00022475"/>
    </source>
</evidence>
<protein>
    <recommendedName>
        <fullName evidence="10">X8 domain-containing protein</fullName>
    </recommendedName>
</protein>
<dbReference type="InterPro" id="IPR012946">
    <property type="entry name" value="X8"/>
</dbReference>
<evidence type="ECO:0000256" key="4">
    <source>
        <dbReference type="ARBA" id="ARBA00022729"/>
    </source>
</evidence>
<evidence type="ECO:0000259" key="10">
    <source>
        <dbReference type="SMART" id="SM00768"/>
    </source>
</evidence>
<keyword evidence="4" id="KW-0732">Signal</keyword>
<dbReference type="GO" id="GO:0009506">
    <property type="term" value="C:plasmodesma"/>
    <property type="evidence" value="ECO:0007669"/>
    <property type="project" value="UniProtKB-ARBA"/>
</dbReference>
<evidence type="ECO:0000256" key="7">
    <source>
        <dbReference type="ARBA" id="ARBA00023180"/>
    </source>
</evidence>
<dbReference type="Pfam" id="PF07983">
    <property type="entry name" value="X8"/>
    <property type="match status" value="1"/>
</dbReference>